<accession>A0AA36FQ71</accession>
<sequence length="98" mass="10474">MNAYGVTCSMKSSSMAAAHRVVDLKEEKQLGKATAPRSPRQALFVRRMPSTTSSGSLFLTTRRNGWHAEANAESDASRLVAGDTAPVASRSFFLVKGG</sequence>
<evidence type="ECO:0000313" key="2">
    <source>
        <dbReference type="Proteomes" id="UP001177023"/>
    </source>
</evidence>
<reference evidence="1" key="1">
    <citation type="submission" date="2023-06" db="EMBL/GenBank/DDBJ databases">
        <authorList>
            <person name="Delattre M."/>
        </authorList>
    </citation>
    <scope>NUCLEOTIDE SEQUENCE</scope>
    <source>
        <strain evidence="1">AF72</strain>
    </source>
</reference>
<evidence type="ECO:0000313" key="1">
    <source>
        <dbReference type="EMBL" id="CAJ0557406.1"/>
    </source>
</evidence>
<name>A0AA36FQ71_9BILA</name>
<organism evidence="1 2">
    <name type="scientific">Mesorhabditis spiculigera</name>
    <dbReference type="NCBI Taxonomy" id="96644"/>
    <lineage>
        <taxon>Eukaryota</taxon>
        <taxon>Metazoa</taxon>
        <taxon>Ecdysozoa</taxon>
        <taxon>Nematoda</taxon>
        <taxon>Chromadorea</taxon>
        <taxon>Rhabditida</taxon>
        <taxon>Rhabditina</taxon>
        <taxon>Rhabditomorpha</taxon>
        <taxon>Rhabditoidea</taxon>
        <taxon>Rhabditidae</taxon>
        <taxon>Mesorhabditinae</taxon>
        <taxon>Mesorhabditis</taxon>
    </lineage>
</organism>
<dbReference type="AlphaFoldDB" id="A0AA36FQ71"/>
<dbReference type="Proteomes" id="UP001177023">
    <property type="component" value="Unassembled WGS sequence"/>
</dbReference>
<gene>
    <name evidence="1" type="ORF">MSPICULIGERA_LOCUS164</name>
</gene>
<protein>
    <submittedName>
        <fullName evidence="1">Uncharacterized protein</fullName>
    </submittedName>
</protein>
<proteinExistence type="predicted"/>
<dbReference type="EMBL" id="CATQJA010000010">
    <property type="protein sequence ID" value="CAJ0557406.1"/>
    <property type="molecule type" value="Genomic_DNA"/>
</dbReference>
<feature type="non-terminal residue" evidence="1">
    <location>
        <position position="98"/>
    </location>
</feature>
<keyword evidence="2" id="KW-1185">Reference proteome</keyword>
<comment type="caution">
    <text evidence="1">The sequence shown here is derived from an EMBL/GenBank/DDBJ whole genome shotgun (WGS) entry which is preliminary data.</text>
</comment>